<dbReference type="Gene3D" id="3.40.50.1000">
    <property type="entry name" value="HAD superfamily/HAD-like"/>
    <property type="match status" value="2"/>
</dbReference>
<dbReference type="Pfam" id="PF13242">
    <property type="entry name" value="Hydrolase_like"/>
    <property type="match status" value="1"/>
</dbReference>
<organism evidence="1 2">
    <name type="scientific">Luteococcus peritonei</name>
    <dbReference type="NCBI Taxonomy" id="88874"/>
    <lineage>
        <taxon>Bacteria</taxon>
        <taxon>Bacillati</taxon>
        <taxon>Actinomycetota</taxon>
        <taxon>Actinomycetes</taxon>
        <taxon>Propionibacteriales</taxon>
        <taxon>Propionibacteriaceae</taxon>
        <taxon>Luteococcus</taxon>
    </lineage>
</organism>
<dbReference type="InterPro" id="IPR023214">
    <property type="entry name" value="HAD_sf"/>
</dbReference>
<gene>
    <name evidence="1" type="ORF">ACFSCS_02585</name>
</gene>
<dbReference type="PANTHER" id="PTHR19288:SF95">
    <property type="entry name" value="D-GLYCEROL 3-PHOSPHATE PHOSPHATASE"/>
    <property type="match status" value="1"/>
</dbReference>
<dbReference type="InterPro" id="IPR036412">
    <property type="entry name" value="HAD-like_sf"/>
</dbReference>
<dbReference type="EMBL" id="JBHUFZ010000005">
    <property type="protein sequence ID" value="MFD1889071.1"/>
    <property type="molecule type" value="Genomic_DNA"/>
</dbReference>
<reference evidence="2" key="1">
    <citation type="journal article" date="2019" name="Int. J. Syst. Evol. Microbiol.">
        <title>The Global Catalogue of Microorganisms (GCM) 10K type strain sequencing project: providing services to taxonomists for standard genome sequencing and annotation.</title>
        <authorList>
            <consortium name="The Broad Institute Genomics Platform"/>
            <consortium name="The Broad Institute Genome Sequencing Center for Infectious Disease"/>
            <person name="Wu L."/>
            <person name="Ma J."/>
        </authorList>
    </citation>
    <scope>NUCLEOTIDE SEQUENCE [LARGE SCALE GENOMIC DNA]</scope>
    <source>
        <strain evidence="2">CAIM 431</strain>
    </source>
</reference>
<protein>
    <submittedName>
        <fullName evidence="1">HAD-IIA family hydrolase</fullName>
    </submittedName>
</protein>
<dbReference type="PANTHER" id="PTHR19288">
    <property type="entry name" value="4-NITROPHENYLPHOSPHATASE-RELATED"/>
    <property type="match status" value="1"/>
</dbReference>
<evidence type="ECO:0000313" key="1">
    <source>
        <dbReference type="EMBL" id="MFD1889071.1"/>
    </source>
</evidence>
<accession>A0ABW4RS54</accession>
<name>A0ABW4RS54_9ACTN</name>
<comment type="caution">
    <text evidence="1">The sequence shown here is derived from an EMBL/GenBank/DDBJ whole genome shotgun (WGS) entry which is preliminary data.</text>
</comment>
<dbReference type="GO" id="GO:0016787">
    <property type="term" value="F:hydrolase activity"/>
    <property type="evidence" value="ECO:0007669"/>
    <property type="project" value="UniProtKB-KW"/>
</dbReference>
<dbReference type="InterPro" id="IPR006357">
    <property type="entry name" value="HAD-SF_hydro_IIA"/>
</dbReference>
<dbReference type="RefSeq" id="WP_343874832.1">
    <property type="nucleotide sequence ID" value="NZ_BAAAIX010000028.1"/>
</dbReference>
<keyword evidence="2" id="KW-1185">Reference proteome</keyword>
<proteinExistence type="predicted"/>
<dbReference type="SUPFAM" id="SSF56784">
    <property type="entry name" value="HAD-like"/>
    <property type="match status" value="1"/>
</dbReference>
<dbReference type="NCBIfam" id="TIGR01460">
    <property type="entry name" value="HAD-SF-IIA"/>
    <property type="match status" value="1"/>
</dbReference>
<sequence>MSAPLVEAYEAALFDLDGVVYLGPAPVEGAPEGIQELKRRGTQVGFVTNNAARRPQVVVDQLVGLGVPAELSDVVTSAQAGARMLAEQLPRGSKVLVVGTEALAAEVEQAGMVPVSTSEEEPVAVIQGYDPQMTWPRIDDACVALQRGATWFATNTDSTRPTDKGLVPGAGAQIAAVGYTVKVSPQVAGKPFPPLLQETMRRMGTEQAVFVGDRIDTDIMGAVAVGMDSLFVFTGAHGKHDLLQAGPEGRPTHIGYDLRALLQPARTVEVQAQVARCGDQEARLDQGAVQLAAIPSDREGQLDALWAVLNLVWANPGVTAEVVDQLSELP</sequence>
<dbReference type="Proteomes" id="UP001597326">
    <property type="component" value="Unassembled WGS sequence"/>
</dbReference>
<dbReference type="Pfam" id="PF13344">
    <property type="entry name" value="Hydrolase_6"/>
    <property type="match status" value="1"/>
</dbReference>
<keyword evidence="1" id="KW-0378">Hydrolase</keyword>
<evidence type="ECO:0000313" key="2">
    <source>
        <dbReference type="Proteomes" id="UP001597326"/>
    </source>
</evidence>